<organism evidence="1 2">
    <name type="scientific">Actinomadura fibrosa</name>
    <dbReference type="NCBI Taxonomy" id="111802"/>
    <lineage>
        <taxon>Bacteria</taxon>
        <taxon>Bacillati</taxon>
        <taxon>Actinomycetota</taxon>
        <taxon>Actinomycetes</taxon>
        <taxon>Streptosporangiales</taxon>
        <taxon>Thermomonosporaceae</taxon>
        <taxon>Actinomadura</taxon>
    </lineage>
</organism>
<dbReference type="Proteomes" id="UP001597063">
    <property type="component" value="Unassembled WGS sequence"/>
</dbReference>
<reference evidence="2" key="1">
    <citation type="journal article" date="2019" name="Int. J. Syst. Evol. Microbiol.">
        <title>The Global Catalogue of Microorganisms (GCM) 10K type strain sequencing project: providing services to taxonomists for standard genome sequencing and annotation.</title>
        <authorList>
            <consortium name="The Broad Institute Genomics Platform"/>
            <consortium name="The Broad Institute Genome Sequencing Center for Infectious Disease"/>
            <person name="Wu L."/>
            <person name="Ma J."/>
        </authorList>
    </citation>
    <scope>NUCLEOTIDE SEQUENCE [LARGE SCALE GENOMIC DNA]</scope>
    <source>
        <strain evidence="2">JCM 9371</strain>
    </source>
</reference>
<comment type="caution">
    <text evidence="1">The sequence shown here is derived from an EMBL/GenBank/DDBJ whole genome shotgun (WGS) entry which is preliminary data.</text>
</comment>
<gene>
    <name evidence="1" type="ORF">ACFQZM_04530</name>
</gene>
<evidence type="ECO:0000313" key="1">
    <source>
        <dbReference type="EMBL" id="MFD0683753.1"/>
    </source>
</evidence>
<accession>A0ABW2XEU1</accession>
<dbReference type="RefSeq" id="WP_131754745.1">
    <property type="nucleotide sequence ID" value="NZ_CAACUY010000001.1"/>
</dbReference>
<sequence>MRGDEPLPGTGLALFLAQGALLAAEPVPPAVGDPWLRAAAALVHRNAETLALLALTRDRLLPAPISPVGLRPAELLALARARGHDLVQARRRYRRRTTCTALMLVERETKGLAGREVRALCRSGLEQGGAALPRLHRRLALLDPETPARERATVLEVAARAVTTTSPAAAASYADRLAAAVRTANEATRRRRAGAELAACYLQVLTVAPAEPAAGWIAGRLVAVLGGDCGLTPRLHDDAERWRSRFEEAVERACAVPALAPC</sequence>
<evidence type="ECO:0000313" key="2">
    <source>
        <dbReference type="Proteomes" id="UP001597063"/>
    </source>
</evidence>
<protein>
    <submittedName>
        <fullName evidence="1">Uncharacterized protein</fullName>
    </submittedName>
</protein>
<dbReference type="EMBL" id="JBHTGP010000003">
    <property type="protein sequence ID" value="MFD0683753.1"/>
    <property type="molecule type" value="Genomic_DNA"/>
</dbReference>
<name>A0ABW2XEU1_9ACTN</name>
<keyword evidence="2" id="KW-1185">Reference proteome</keyword>
<proteinExistence type="predicted"/>